<accession>A0A2N9ATW9</accession>
<sequence length="75" mass="8145">MRQLFLQPPLHRRVVEDALACLRHCHPPIEYGENLRRDGRRRKPGSVGLAPLGGSPHVAAETPGPAVDGAEASPY</sequence>
<evidence type="ECO:0000313" key="2">
    <source>
        <dbReference type="EMBL" id="SOR30772.1"/>
    </source>
</evidence>
<dbReference type="Proteomes" id="UP000233769">
    <property type="component" value="Chromosome tk0001"/>
</dbReference>
<name>A0A2N9ATW9_METEX</name>
<feature type="region of interest" description="Disordered" evidence="1">
    <location>
        <begin position="32"/>
        <end position="75"/>
    </location>
</feature>
<dbReference type="AlphaFoldDB" id="A0A2N9ATW9"/>
<evidence type="ECO:0000256" key="1">
    <source>
        <dbReference type="SAM" id="MobiDB-lite"/>
    </source>
</evidence>
<protein>
    <submittedName>
        <fullName evidence="2">Uncharacterized protein</fullName>
    </submittedName>
</protein>
<reference evidence="3" key="1">
    <citation type="submission" date="2017-10" db="EMBL/GenBank/DDBJ databases">
        <authorList>
            <person name="Regsiter A."/>
            <person name="William W."/>
        </authorList>
    </citation>
    <scope>NUCLEOTIDE SEQUENCE [LARGE SCALE GENOMIC DNA]</scope>
</reference>
<gene>
    <name evidence="2" type="ORF">TK0001_4170</name>
</gene>
<dbReference type="EMBL" id="LT962688">
    <property type="protein sequence ID" value="SOR30772.1"/>
    <property type="molecule type" value="Genomic_DNA"/>
</dbReference>
<organism evidence="2 3">
    <name type="scientific">Methylorubrum extorquens</name>
    <name type="common">Methylobacterium dichloromethanicum</name>
    <name type="synonym">Methylobacterium extorquens</name>
    <dbReference type="NCBI Taxonomy" id="408"/>
    <lineage>
        <taxon>Bacteria</taxon>
        <taxon>Pseudomonadati</taxon>
        <taxon>Pseudomonadota</taxon>
        <taxon>Alphaproteobacteria</taxon>
        <taxon>Hyphomicrobiales</taxon>
        <taxon>Methylobacteriaceae</taxon>
        <taxon>Methylorubrum</taxon>
    </lineage>
</organism>
<evidence type="ECO:0000313" key="3">
    <source>
        <dbReference type="Proteomes" id="UP000233769"/>
    </source>
</evidence>
<proteinExistence type="predicted"/>